<organism evidence="1 2">
    <name type="scientific">Papaver somniferum</name>
    <name type="common">Opium poppy</name>
    <dbReference type="NCBI Taxonomy" id="3469"/>
    <lineage>
        <taxon>Eukaryota</taxon>
        <taxon>Viridiplantae</taxon>
        <taxon>Streptophyta</taxon>
        <taxon>Embryophyta</taxon>
        <taxon>Tracheophyta</taxon>
        <taxon>Spermatophyta</taxon>
        <taxon>Magnoliopsida</taxon>
        <taxon>Ranunculales</taxon>
        <taxon>Papaveraceae</taxon>
        <taxon>Papaveroideae</taxon>
        <taxon>Papaver</taxon>
    </lineage>
</organism>
<name>A0A4Y7LG85_PAPSO</name>
<proteinExistence type="predicted"/>
<dbReference type="Proteomes" id="UP000316621">
    <property type="component" value="Chromosome 11"/>
</dbReference>
<reference evidence="1 2" key="1">
    <citation type="journal article" date="2018" name="Science">
        <title>The opium poppy genome and morphinan production.</title>
        <authorList>
            <person name="Guo L."/>
            <person name="Winzer T."/>
            <person name="Yang X."/>
            <person name="Li Y."/>
            <person name="Ning Z."/>
            <person name="He Z."/>
            <person name="Teodor R."/>
            <person name="Lu Y."/>
            <person name="Bowser T.A."/>
            <person name="Graham I.A."/>
            <person name="Ye K."/>
        </authorList>
    </citation>
    <scope>NUCLEOTIDE SEQUENCE [LARGE SCALE GENOMIC DNA]</scope>
    <source>
        <strain evidence="2">cv. HN1</strain>
        <tissue evidence="1">Leaves</tissue>
    </source>
</reference>
<keyword evidence="2" id="KW-1185">Reference proteome</keyword>
<dbReference type="AlphaFoldDB" id="A0A4Y7LG85"/>
<evidence type="ECO:0000313" key="2">
    <source>
        <dbReference type="Proteomes" id="UP000316621"/>
    </source>
</evidence>
<gene>
    <name evidence="1" type="ORF">C5167_047297</name>
</gene>
<dbReference type="EMBL" id="CM010725">
    <property type="protein sequence ID" value="RZC84514.1"/>
    <property type="molecule type" value="Genomic_DNA"/>
</dbReference>
<dbReference type="Gramene" id="RZC84514">
    <property type="protein sequence ID" value="RZC84514"/>
    <property type="gene ID" value="C5167_047297"/>
</dbReference>
<protein>
    <submittedName>
        <fullName evidence="1">Uncharacterized protein</fullName>
    </submittedName>
</protein>
<sequence length="45" mass="5065">MEEGYHASSLIKSTGESESFCLHVLKSKHTRFCSKNTTTNIRCCV</sequence>
<evidence type="ECO:0000313" key="1">
    <source>
        <dbReference type="EMBL" id="RZC84514.1"/>
    </source>
</evidence>
<accession>A0A4Y7LG85</accession>